<dbReference type="InterPro" id="IPR027463">
    <property type="entry name" value="AcrB_DN_DC_subdom"/>
</dbReference>
<dbReference type="Gene3D" id="3.30.70.1320">
    <property type="entry name" value="Multidrug efflux transporter AcrB pore domain like"/>
    <property type="match status" value="1"/>
</dbReference>
<dbReference type="GO" id="GO:0009636">
    <property type="term" value="P:response to toxic substance"/>
    <property type="evidence" value="ECO:0007669"/>
    <property type="project" value="UniProtKB-ARBA"/>
</dbReference>
<dbReference type="STRING" id="428990.SAMN06295987_103393"/>
<evidence type="ECO:0000256" key="3">
    <source>
        <dbReference type="ARBA" id="ARBA00022448"/>
    </source>
</evidence>
<dbReference type="GO" id="GO:0042910">
    <property type="term" value="F:xenobiotic transmembrane transporter activity"/>
    <property type="evidence" value="ECO:0007669"/>
    <property type="project" value="TreeGrafter"/>
</dbReference>
<evidence type="ECO:0000256" key="7">
    <source>
        <dbReference type="ARBA" id="ARBA00022989"/>
    </source>
</evidence>
<keyword evidence="6 9" id="KW-0812">Transmembrane</keyword>
<feature type="transmembrane region" description="Helical" evidence="9">
    <location>
        <begin position="904"/>
        <end position="923"/>
    </location>
</feature>
<keyword evidence="7 9" id="KW-1133">Transmembrane helix</keyword>
<feature type="transmembrane region" description="Helical" evidence="9">
    <location>
        <begin position="12"/>
        <end position="32"/>
    </location>
</feature>
<dbReference type="InterPro" id="IPR004764">
    <property type="entry name" value="MdtF-like"/>
</dbReference>
<evidence type="ECO:0000256" key="5">
    <source>
        <dbReference type="ARBA" id="ARBA00022519"/>
    </source>
</evidence>
<evidence type="ECO:0000256" key="1">
    <source>
        <dbReference type="ARBA" id="ARBA00004429"/>
    </source>
</evidence>
<reference evidence="11" key="1">
    <citation type="submission" date="2017-02" db="EMBL/GenBank/DDBJ databases">
        <authorList>
            <person name="Varghese N."/>
            <person name="Submissions S."/>
        </authorList>
    </citation>
    <scope>NUCLEOTIDE SEQUENCE [LARGE SCALE GENOMIC DNA]</scope>
    <source>
        <strain evidence="11">SM117</strain>
    </source>
</reference>
<keyword evidence="5 9" id="KW-0997">Cell inner membrane</keyword>
<dbReference type="AlphaFoldDB" id="A0A1U6HZA3"/>
<dbReference type="PRINTS" id="PR00702">
    <property type="entry name" value="ACRIFLAVINRP"/>
</dbReference>
<dbReference type="Pfam" id="PF00873">
    <property type="entry name" value="ACR_tran"/>
    <property type="match status" value="1"/>
</dbReference>
<protein>
    <recommendedName>
        <fullName evidence="9">Efflux pump membrane transporter</fullName>
    </recommendedName>
</protein>
<proteinExistence type="inferred from homology"/>
<dbReference type="Gene3D" id="1.20.1640.10">
    <property type="entry name" value="Multidrug efflux transporter AcrB transmembrane domain"/>
    <property type="match status" value="2"/>
</dbReference>
<comment type="similarity">
    <text evidence="2 9">Belongs to the resistance-nodulation-cell division (RND) (TC 2.A.6) family.</text>
</comment>
<feature type="transmembrane region" description="Helical" evidence="9">
    <location>
        <begin position="342"/>
        <end position="362"/>
    </location>
</feature>
<evidence type="ECO:0000256" key="4">
    <source>
        <dbReference type="ARBA" id="ARBA00022475"/>
    </source>
</evidence>
<feature type="transmembrane region" description="Helical" evidence="9">
    <location>
        <begin position="440"/>
        <end position="460"/>
    </location>
</feature>
<dbReference type="InterPro" id="IPR001036">
    <property type="entry name" value="Acrflvin-R"/>
</dbReference>
<feature type="transmembrane region" description="Helical" evidence="9">
    <location>
        <begin position="935"/>
        <end position="956"/>
    </location>
</feature>
<comment type="subcellular location">
    <subcellularLocation>
        <location evidence="1 9">Cell inner membrane</location>
        <topology evidence="1 9">Multi-pass membrane protein</topology>
    </subcellularLocation>
</comment>
<dbReference type="NCBIfam" id="NF000282">
    <property type="entry name" value="RND_permease_1"/>
    <property type="match status" value="1"/>
</dbReference>
<feature type="transmembrane region" description="Helical" evidence="9">
    <location>
        <begin position="549"/>
        <end position="566"/>
    </location>
</feature>
<evidence type="ECO:0000256" key="8">
    <source>
        <dbReference type="ARBA" id="ARBA00023136"/>
    </source>
</evidence>
<evidence type="ECO:0000313" key="10">
    <source>
        <dbReference type="EMBL" id="SLK01054.1"/>
    </source>
</evidence>
<dbReference type="FunFam" id="3.30.70.1430:FF:000001">
    <property type="entry name" value="Efflux pump membrane transporter"/>
    <property type="match status" value="1"/>
</dbReference>
<evidence type="ECO:0000256" key="2">
    <source>
        <dbReference type="ARBA" id="ARBA00010942"/>
    </source>
</evidence>
<feature type="transmembrane region" description="Helical" evidence="9">
    <location>
        <begin position="982"/>
        <end position="1002"/>
    </location>
</feature>
<dbReference type="SUPFAM" id="SSF82714">
    <property type="entry name" value="Multidrug efflux transporter AcrB TolC docking domain, DN and DC subdomains"/>
    <property type="match status" value="2"/>
</dbReference>
<keyword evidence="3 9" id="KW-0813">Transport</keyword>
<evidence type="ECO:0000256" key="9">
    <source>
        <dbReference type="RuleBase" id="RU364070"/>
    </source>
</evidence>
<dbReference type="GO" id="GO:0005886">
    <property type="term" value="C:plasma membrane"/>
    <property type="evidence" value="ECO:0007669"/>
    <property type="project" value="UniProtKB-SubCell"/>
</dbReference>
<evidence type="ECO:0000313" key="11">
    <source>
        <dbReference type="Proteomes" id="UP000190989"/>
    </source>
</evidence>
<feature type="transmembrane region" description="Helical" evidence="9">
    <location>
        <begin position="1014"/>
        <end position="1036"/>
    </location>
</feature>
<accession>A0A1U6HZA3</accession>
<dbReference type="PANTHER" id="PTHR32063">
    <property type="match status" value="1"/>
</dbReference>
<dbReference type="FunFam" id="1.20.1640.10:FF:000001">
    <property type="entry name" value="Efflux pump membrane transporter"/>
    <property type="match status" value="1"/>
</dbReference>
<dbReference type="Gene3D" id="3.30.70.1430">
    <property type="entry name" value="Multidrug efflux transporter AcrB pore domain"/>
    <property type="match status" value="2"/>
</dbReference>
<dbReference type="PANTHER" id="PTHR32063:SF11">
    <property type="entry name" value="CATION OR DRUG EFFLUX SYSTEM PROTEIN"/>
    <property type="match status" value="1"/>
</dbReference>
<dbReference type="SUPFAM" id="SSF82866">
    <property type="entry name" value="Multidrug efflux transporter AcrB transmembrane domain"/>
    <property type="match status" value="2"/>
</dbReference>
<dbReference type="Gene3D" id="3.30.70.1440">
    <property type="entry name" value="Multidrug efflux transporter AcrB pore domain"/>
    <property type="match status" value="1"/>
</dbReference>
<keyword evidence="8 9" id="KW-0472">Membrane</keyword>
<name>A0A1U6HZA3_9SPHN</name>
<organism evidence="10 11">
    <name type="scientific">Novosphingobium mathurense</name>
    <dbReference type="NCBI Taxonomy" id="428990"/>
    <lineage>
        <taxon>Bacteria</taxon>
        <taxon>Pseudomonadati</taxon>
        <taxon>Pseudomonadota</taxon>
        <taxon>Alphaproteobacteria</taxon>
        <taxon>Sphingomonadales</taxon>
        <taxon>Sphingomonadaceae</taxon>
        <taxon>Novosphingobium</taxon>
    </lineage>
</organism>
<feature type="transmembrane region" description="Helical" evidence="9">
    <location>
        <begin position="472"/>
        <end position="499"/>
    </location>
</feature>
<dbReference type="GO" id="GO:0015562">
    <property type="term" value="F:efflux transmembrane transporter activity"/>
    <property type="evidence" value="ECO:0007669"/>
    <property type="project" value="InterPro"/>
</dbReference>
<sequence>MRFSRFFIDRPIFAGVIAVIITVVGALAFIGLPVTQYPDIVPPTVTVSAQYPGASAETVADTVAAPIEQEINGVDDMLYMDSQSTGDGKVTITVTFKIGTDLDAAQVLVQNRVAVATPRLPQEVQQLGVVTRKSSPDFLMVVNLQSPDGTFDRDYLSNYALTQVKDKLARIDGVGDVRLFGARDYGMRIWIDPGKAAALDLTAGEIVSALRAQNVQVSSGALGQPPFDTGNAYQIGVELQGRLKTPEQFGDVIVRTDADGRQVRVGDVARVELGAQDYTTNTYLSGNPTVVMAVMQRPGSNALDSAQAVRAQMDELSKSFPQGLEYSVIYNPTEFIGQSIDAVYHTLLEAVVLVVLVILVFLQNWRAAVIPIVAIPVSLIGTAIMLAAVGYSLNNLSLFGMVLAIGIVVDDAIVVVENVERYIEEGMRPIDAARRSMDEVSGALVAIVLVLCAVFVPTLFISGISGAFYKQFAVTISTATAISLLISLTLSPALAAILLRERHALPDDAPRWKRALHSAADRFNRGFERMSTAYAGLTLRLVRKPVRMMATYGALIAATVGLFWATPTGFVPQQDQGYFMAAIFLPPGSSLSRTDAATQEVARRILPVKGLRGAVMFAGFHGPSRTAAPDAAAIYFPFKSFEERKKLGVTYAGIMEQAQAALKGFDKAQVLLLPPPTINGIVPPGGYRMIVEDKDGRGYAELAKAAGAMIAQANQTPELKQVYTLFNLNTPRVYADVDRRKADMLGVPPERVFEALQVYLGSAFVNDFNLLGRTYRVTAQADSPYRGTTADIANLKTRSNSGAMVPIGSVATFEDKTGPYRVVRYNLQRAVEVDGSVAPGFSTGQALTTMERIADDTLPAGYGHEWTGIAFQQTSAGNTAGVVFGMAVLFVFLVLAAQYESLTLPLAIILIVPMCLFAAMLGVDIRGMDNNILTQIGLVVLIALAAKNAILVVEFARQAEDEQGMSPVEAAVFAARTRLRPILMTSFAFILGAVPLVIAQGAGAELRQALGTAVFFGMVGVTGFGLLFTPTFYVVCRALGERLRRKPSAGSQENYPLPAPAE</sequence>
<keyword evidence="4" id="KW-1003">Cell membrane</keyword>
<evidence type="ECO:0000256" key="6">
    <source>
        <dbReference type="ARBA" id="ARBA00022692"/>
    </source>
</evidence>
<feature type="transmembrane region" description="Helical" evidence="9">
    <location>
        <begin position="397"/>
        <end position="419"/>
    </location>
</feature>
<dbReference type="EMBL" id="FVZE01000003">
    <property type="protein sequence ID" value="SLK01054.1"/>
    <property type="molecule type" value="Genomic_DNA"/>
</dbReference>
<dbReference type="Proteomes" id="UP000190989">
    <property type="component" value="Unassembled WGS sequence"/>
</dbReference>
<gene>
    <name evidence="10" type="ORF">SAMN06295987_103393</name>
</gene>
<dbReference type="RefSeq" id="WP_079730646.1">
    <property type="nucleotide sequence ID" value="NZ_FVZE01000003.1"/>
</dbReference>
<dbReference type="Gene3D" id="3.30.2090.10">
    <property type="entry name" value="Multidrug efflux transporter AcrB TolC docking domain, DN and DC subdomains"/>
    <property type="match status" value="2"/>
</dbReference>
<feature type="transmembrane region" description="Helical" evidence="9">
    <location>
        <begin position="369"/>
        <end position="391"/>
    </location>
</feature>
<dbReference type="NCBIfam" id="TIGR00915">
    <property type="entry name" value="2A0602"/>
    <property type="match status" value="1"/>
</dbReference>
<feature type="transmembrane region" description="Helical" evidence="9">
    <location>
        <begin position="879"/>
        <end position="897"/>
    </location>
</feature>
<keyword evidence="11" id="KW-1185">Reference proteome</keyword>
<dbReference type="SUPFAM" id="SSF82693">
    <property type="entry name" value="Multidrug efflux transporter AcrB pore domain, PN1, PN2, PC1 and PC2 subdomains"/>
    <property type="match status" value="4"/>
</dbReference>